<comment type="caution">
    <text evidence="1">The sequence shown here is derived from an EMBL/GenBank/DDBJ whole genome shotgun (WGS) entry which is preliminary data.</text>
</comment>
<dbReference type="EMBL" id="FNUE01000002">
    <property type="protein sequence ID" value="SEE48058.1"/>
    <property type="molecule type" value="Genomic_DNA"/>
</dbReference>
<gene>
    <name evidence="1" type="ORF">I602_2125</name>
    <name evidence="2" type="ORF">SAMN05444353_1898</name>
</gene>
<organism evidence="1 3">
    <name type="scientific">Polaribacter dokdonensis DSW-5</name>
    <dbReference type="NCBI Taxonomy" id="1300348"/>
    <lineage>
        <taxon>Bacteria</taxon>
        <taxon>Pseudomonadati</taxon>
        <taxon>Bacteroidota</taxon>
        <taxon>Flavobacteriia</taxon>
        <taxon>Flavobacteriales</taxon>
        <taxon>Flavobacteriaceae</taxon>
    </lineage>
</organism>
<dbReference type="Proteomes" id="UP000037716">
    <property type="component" value="Unassembled WGS sequence"/>
</dbReference>
<reference evidence="2 4" key="2">
    <citation type="submission" date="2016-10" db="EMBL/GenBank/DDBJ databases">
        <authorList>
            <person name="Varghese N."/>
            <person name="Submissions S."/>
        </authorList>
    </citation>
    <scope>NUCLEOTIDE SEQUENCE [LARGE SCALE GENOMIC DNA]</scope>
    <source>
        <strain evidence="2 4">DSW-5</strain>
    </source>
</reference>
<reference evidence="1 3" key="1">
    <citation type="submission" date="2015-07" db="EMBL/GenBank/DDBJ databases">
        <title>Genome of Polaribacter dokdonenesis DSW-5, isolated from seawater off Dokdo in Korea.</title>
        <authorList>
            <person name="Yoon K."/>
            <person name="Song J.Y."/>
            <person name="Kim J.F."/>
        </authorList>
    </citation>
    <scope>NUCLEOTIDE SEQUENCE [LARGE SCALE GENOMIC DNA]</scope>
    <source>
        <strain evidence="1 3">DSW-5</strain>
    </source>
</reference>
<proteinExistence type="predicted"/>
<dbReference type="STRING" id="1300348.I602_2125"/>
<evidence type="ECO:0008006" key="5">
    <source>
        <dbReference type="Google" id="ProtNLM"/>
    </source>
</evidence>
<protein>
    <recommendedName>
        <fullName evidence="5">HTH cro/C1-type domain-containing protein</fullName>
    </recommendedName>
</protein>
<dbReference type="InterPro" id="IPR001387">
    <property type="entry name" value="Cro/C1-type_HTH"/>
</dbReference>
<evidence type="ECO:0000313" key="4">
    <source>
        <dbReference type="Proteomes" id="UP000183071"/>
    </source>
</evidence>
<name>A0A0M9CIC0_9FLAO</name>
<dbReference type="RefSeq" id="WP_053974659.1">
    <property type="nucleotide sequence ID" value="NZ_FNUE01000002.1"/>
</dbReference>
<dbReference type="GO" id="GO:0003677">
    <property type="term" value="F:DNA binding"/>
    <property type="evidence" value="ECO:0007669"/>
    <property type="project" value="InterPro"/>
</dbReference>
<dbReference type="Gene3D" id="1.10.260.40">
    <property type="entry name" value="lambda repressor-like DNA-binding domains"/>
    <property type="match status" value="1"/>
</dbReference>
<dbReference type="Proteomes" id="UP000183071">
    <property type="component" value="Unassembled WGS sequence"/>
</dbReference>
<accession>A0A0M9CIC0</accession>
<sequence length="125" mass="14393">MKDENRQRADRVIKVFKDSQLNQRQFSELIGVSQQLVSAVVNYTKKPNETILLAIIDNIKDVDPMWLLTGLKKEEAKNYTPSNSEVQSPIEFHIKEIVKKQVEELSTDILQRLSNIEESVKQANP</sequence>
<dbReference type="PATRIC" id="fig|1300348.6.peg.2126"/>
<dbReference type="InterPro" id="IPR010982">
    <property type="entry name" value="Lambda_DNA-bd_dom_sf"/>
</dbReference>
<evidence type="ECO:0000313" key="1">
    <source>
        <dbReference type="EMBL" id="KOY52565.1"/>
    </source>
</evidence>
<keyword evidence="4" id="KW-1185">Reference proteome</keyword>
<evidence type="ECO:0000313" key="3">
    <source>
        <dbReference type="Proteomes" id="UP000037716"/>
    </source>
</evidence>
<dbReference type="AlphaFoldDB" id="A0A0M9CIC0"/>
<dbReference type="OrthoDB" id="796548at2"/>
<evidence type="ECO:0000313" key="2">
    <source>
        <dbReference type="EMBL" id="SEE48058.1"/>
    </source>
</evidence>
<dbReference type="CDD" id="cd00093">
    <property type="entry name" value="HTH_XRE"/>
    <property type="match status" value="1"/>
</dbReference>
<dbReference type="EMBL" id="LGBR01000001">
    <property type="protein sequence ID" value="KOY52565.1"/>
    <property type="molecule type" value="Genomic_DNA"/>
</dbReference>
<dbReference type="SUPFAM" id="SSF47413">
    <property type="entry name" value="lambda repressor-like DNA-binding domains"/>
    <property type="match status" value="1"/>
</dbReference>